<evidence type="ECO:0000313" key="1">
    <source>
        <dbReference type="EMBL" id="ABB46264.1"/>
    </source>
</evidence>
<reference evidence="1" key="1">
    <citation type="journal article" date="2007" name="Plasmid">
        <title>Molecular analysis of the 21-kb bacteriocin-encoding plasmid pEF1 from Enterococcus faecium 6T1a.</title>
        <authorList>
            <person name="Ruiz-Barba J.L."/>
            <person name="Floriano B."/>
            <person name="Maldonado-Barragan A."/>
            <person name="Jimenez-Diaz R."/>
        </authorList>
    </citation>
    <scope>NUCLEOTIDE SEQUENCE</scope>
    <source>
        <strain evidence="1">6T1a</strain>
        <plasmid evidence="1">pEF1</plasmid>
    </source>
</reference>
<organism evidence="1">
    <name type="scientific">Enterococcus faecium</name>
    <name type="common">Streptococcus faecium</name>
    <dbReference type="NCBI Taxonomy" id="1352"/>
    <lineage>
        <taxon>Bacteria</taxon>
        <taxon>Bacillati</taxon>
        <taxon>Bacillota</taxon>
        <taxon>Bacilli</taxon>
        <taxon>Lactobacillales</taxon>
        <taxon>Enterococcaceae</taxon>
        <taxon>Enterococcus</taxon>
    </lineage>
</organism>
<name>A3QMZ8_ENTFC</name>
<dbReference type="EMBL" id="DQ198088">
    <property type="protein sequence ID" value="ABB46264.1"/>
    <property type="molecule type" value="Genomic_DNA"/>
</dbReference>
<accession>A3QMZ8</accession>
<sequence>MFSFLSRFLVSSISKSNKSESFSETKLNLVFTTKFSCSILFRLFAERRASRS</sequence>
<geneLocation type="plasmid" evidence="1">
    <name>pEF1</name>
</geneLocation>
<dbReference type="AlphaFoldDB" id="A3QMZ8"/>
<keyword evidence="1" id="KW-0614">Plasmid</keyword>
<proteinExistence type="predicted"/>
<protein>
    <submittedName>
        <fullName evidence="1">Uncharacterized protein</fullName>
    </submittedName>
</protein>